<name>A0A6C0R2P9_9CAUD</name>
<evidence type="ECO:0000313" key="1">
    <source>
        <dbReference type="EMBL" id="QHZ59814.1"/>
    </source>
</evidence>
<sequence>MSRLTEQEKKVIVEEKLKGTASRKIGEMIGRGKSTINDYYNSYIASLSESEEEELNDAEIETLCESPDTAISNLAKRLRTAQRTNTQLRRIQREVFDQDVNFKAHIKAVENVVGRINPNPVVELPKKDNLDNKPPATVEILFSDLQIGKVGEQFNTEKAIKAIEEYGKEILAYIDRMSDRYYIERIVFESLGDIVEDHMKHGIQSATSTDSGLSEQMANAITYVWEKVLYPLFSLGIDTDVLCIAGNHGSSQHKGMDMFKAGLYSYDYTIYKTWELLAKGCDFKNVDFIIPEGVFGYLNIYGNYLIAEHGYFNSATEKSMTDQMKKRGQQIKKHVEYFRCGDMHHTCSYDSHRLVLNGAFFGVDEGGTEYSGIIGFSSVPSQVVMLHTPEERIGRNTIKDFHVIQLA</sequence>
<dbReference type="EMBL" id="MN877442">
    <property type="protein sequence ID" value="QHZ59814.1"/>
    <property type="molecule type" value="Genomic_DNA"/>
</dbReference>
<proteinExistence type="predicted"/>
<keyword evidence="2" id="KW-1185">Reference proteome</keyword>
<accession>A0A6C0R2P9</accession>
<protein>
    <submittedName>
        <fullName evidence="1">Metallo-dependent phosphatase</fullName>
    </submittedName>
</protein>
<dbReference type="KEGG" id="vg:55626478"/>
<organism evidence="1 2">
    <name type="scientific">Alteromonas phage vB_AmeM_PT11-V22</name>
    <dbReference type="NCBI Taxonomy" id="2704031"/>
    <lineage>
        <taxon>Viruses</taxon>
        <taxon>Duplodnaviria</taxon>
        <taxon>Heunggongvirae</taxon>
        <taxon>Uroviricota</taxon>
        <taxon>Caudoviricetes</taxon>
        <taxon>Myoalterovirus</taxon>
        <taxon>Myoalterovirus PT11V22</taxon>
    </lineage>
</organism>
<evidence type="ECO:0000313" key="2">
    <source>
        <dbReference type="Proteomes" id="UP000479357"/>
    </source>
</evidence>
<dbReference type="RefSeq" id="YP_009855738.1">
    <property type="nucleotide sequence ID" value="NC_048847.1"/>
</dbReference>
<dbReference type="GeneID" id="55626478"/>
<reference evidence="1 2" key="1">
    <citation type="submission" date="2019-12" db="EMBL/GenBank/DDBJ databases">
        <title>Alteromonas phage V22 represents a new genus of marine bacteriophages that requires a novel tail fiber chaperone for host recognition.</title>
        <authorList>
            <person name="Gonzalez-Serrano R."/>
            <person name="Dunne M."/>
            <person name="Rosselli R."/>
            <person name="Martin-Cuadrado A.-B."/>
            <person name="Grosboillot V."/>
            <person name="Zinsli L."/>
            <person name="Roda-Garcia J.J."/>
            <person name="Loessner M.J."/>
            <person name="Rodriguez-Valera F."/>
        </authorList>
    </citation>
    <scope>NUCLEOTIDE SEQUENCE [LARGE SCALE GENOMIC DNA]</scope>
</reference>
<dbReference type="Proteomes" id="UP000479357">
    <property type="component" value="Segment"/>
</dbReference>